<gene>
    <name evidence="1" type="ORF">IXB50_03760</name>
</gene>
<keyword evidence="2" id="KW-1185">Reference proteome</keyword>
<accession>A0A947DCI6</accession>
<dbReference type="RefSeq" id="WP_215607601.1">
    <property type="nucleotide sequence ID" value="NZ_JADOES010000004.1"/>
</dbReference>
<sequence length="424" mass="47106">MYEQIERPKDNQSQSVANDISQKLSCVESIFQFVDNRPENVAQRVIKKVAKNGGRKSGQLVSQVPKIQNSSADVVQTDSESAILQRVQSFGNFLTANEQSEDRVSNSYYKRYLKNVLKPLADKGAGIKAEVFYKGKDTYDDILAAVAEIGSKYQTLFEFALDNEGVNHSVANLQQRLLPIMADLTTIESFVIPQQAIDEAYEQAAFKGSYSDFVAWVAVTKDEEAYSGLGNAIAVMTELEKNFPMLFEWIKPDIMCTRDKRFFIKEDVYGDRVAAATSLRKVITEHQLQKTAGPEKTAMVLGGQNVAIVKGMPLQEVDDMEVEEKFASDDVVMLSEVGFLIVTTGVGDAAPVNIRKLVDVDKHAFIDTGGNYAHTSAEGAPSVDEQTQTNYESFLDTLPEQTRSQFKPWADLERPLARPAAILR</sequence>
<organism evidence="1 2">
    <name type="scientific">Leptothoe spongobia TAU-MAC 1115</name>
    <dbReference type="NCBI Taxonomy" id="1967444"/>
    <lineage>
        <taxon>Bacteria</taxon>
        <taxon>Bacillati</taxon>
        <taxon>Cyanobacteriota</taxon>
        <taxon>Cyanophyceae</taxon>
        <taxon>Nodosilineales</taxon>
        <taxon>Cymatolegaceae</taxon>
        <taxon>Leptothoe</taxon>
        <taxon>Leptothoe spongobia</taxon>
    </lineage>
</organism>
<dbReference type="EMBL" id="JADOES010000004">
    <property type="protein sequence ID" value="MBT9314537.1"/>
    <property type="molecule type" value="Genomic_DNA"/>
</dbReference>
<dbReference type="Proteomes" id="UP000717364">
    <property type="component" value="Unassembled WGS sequence"/>
</dbReference>
<comment type="caution">
    <text evidence="1">The sequence shown here is derived from an EMBL/GenBank/DDBJ whole genome shotgun (WGS) entry which is preliminary data.</text>
</comment>
<evidence type="ECO:0000313" key="2">
    <source>
        <dbReference type="Proteomes" id="UP000717364"/>
    </source>
</evidence>
<protein>
    <submittedName>
        <fullName evidence="1">Uncharacterized protein</fullName>
    </submittedName>
</protein>
<evidence type="ECO:0000313" key="1">
    <source>
        <dbReference type="EMBL" id="MBT9314537.1"/>
    </source>
</evidence>
<proteinExistence type="predicted"/>
<reference evidence="1" key="1">
    <citation type="submission" date="2020-11" db="EMBL/GenBank/DDBJ databases">
        <authorList>
            <person name="Konstantinou D."/>
            <person name="Gkelis S."/>
            <person name="Popin R."/>
            <person name="Fewer D."/>
            <person name="Sivonen K."/>
        </authorList>
    </citation>
    <scope>NUCLEOTIDE SEQUENCE</scope>
    <source>
        <strain evidence="1">TAU-MAC 1115</strain>
    </source>
</reference>
<reference evidence="1" key="2">
    <citation type="journal article" date="2021" name="Mar. Drugs">
        <title>Genome Reduction and Secondary Metabolism of the Marine Sponge-Associated Cyanobacterium Leptothoe.</title>
        <authorList>
            <person name="Konstantinou D."/>
            <person name="Popin R.V."/>
            <person name="Fewer D.P."/>
            <person name="Sivonen K."/>
            <person name="Gkelis S."/>
        </authorList>
    </citation>
    <scope>NUCLEOTIDE SEQUENCE</scope>
    <source>
        <strain evidence="1">TAU-MAC 1115</strain>
    </source>
</reference>
<name>A0A947DCI6_9CYAN</name>
<dbReference type="AlphaFoldDB" id="A0A947DCI6"/>